<dbReference type="EMBL" id="VIAR01000006">
    <property type="protein sequence ID" value="TQD38897.1"/>
    <property type="molecule type" value="Genomic_DNA"/>
</dbReference>
<accession>A0A507ZPG3</accession>
<keyword evidence="2" id="KW-1185">Reference proteome</keyword>
<protein>
    <submittedName>
        <fullName evidence="1">DUF3078 domain-containing protein</fullName>
    </submittedName>
</protein>
<dbReference type="Pfam" id="PF11276">
    <property type="entry name" value="DUF3078"/>
    <property type="match status" value="1"/>
</dbReference>
<reference evidence="1 2" key="1">
    <citation type="submission" date="2019-06" db="EMBL/GenBank/DDBJ databases">
        <title>Flavibacter putida gen. nov., sp. nov., a novel marine bacterium of the family Flavobacteriaceae isolated from coastal seawater.</title>
        <authorList>
            <person name="Feng X."/>
        </authorList>
    </citation>
    <scope>NUCLEOTIDE SEQUENCE [LARGE SCALE GENOMIC DNA]</scope>
    <source>
        <strain evidence="1 2">PLHSN227</strain>
    </source>
</reference>
<dbReference type="RefSeq" id="WP_141421755.1">
    <property type="nucleotide sequence ID" value="NZ_VIAR01000006.1"/>
</dbReference>
<evidence type="ECO:0000313" key="2">
    <source>
        <dbReference type="Proteomes" id="UP000317169"/>
    </source>
</evidence>
<gene>
    <name evidence="1" type="ORF">FKR84_07920</name>
</gene>
<comment type="caution">
    <text evidence="1">The sequence shown here is derived from an EMBL/GenBank/DDBJ whole genome shotgun (WGS) entry which is preliminary data.</text>
</comment>
<evidence type="ECO:0000313" key="1">
    <source>
        <dbReference type="EMBL" id="TQD38897.1"/>
    </source>
</evidence>
<name>A0A507ZPG3_9FLAO</name>
<dbReference type="InterPro" id="IPR021428">
    <property type="entry name" value="DUF3078"/>
</dbReference>
<sequence length="326" mass="37013">MAQDSDRRSVPVNVISPKDVKILVPTGSLLYLEQVVNEPPKRSLWKKTNILGLDVSEVAFVNWNAGGSNSISALMSADIKRLYQRKNIRWNNELLARYGVNKQEGQNFRKTDDNIEINSTFGYRSDSVSNWYYSAKLNFSTQFSNGYKYPDTSQEISTIMAPGYLFLGIGSEVNLEEENFNAYLSPLTLRSTFVLDQYLANQGAFGVAPAVYDEDGNLLKEGENIRTEVGILLTNEYAIRLFENIRLTNKLSLYTDYLNHFGNIDVNWELQFNFKVNDYVVAKLGSHLKYDDDIKVQEENAEGELVDIGPKVQWKQQLGIGVIVEL</sequence>
<dbReference type="AlphaFoldDB" id="A0A507ZPG3"/>
<proteinExistence type="predicted"/>
<dbReference type="Proteomes" id="UP000317169">
    <property type="component" value="Unassembled WGS sequence"/>
</dbReference>
<dbReference type="OrthoDB" id="1495718at2"/>
<organism evidence="1 2">
    <name type="scientific">Haloflavibacter putidus</name>
    <dbReference type="NCBI Taxonomy" id="2576776"/>
    <lineage>
        <taxon>Bacteria</taxon>
        <taxon>Pseudomonadati</taxon>
        <taxon>Bacteroidota</taxon>
        <taxon>Flavobacteriia</taxon>
        <taxon>Flavobacteriales</taxon>
        <taxon>Flavobacteriaceae</taxon>
        <taxon>Haloflavibacter</taxon>
    </lineage>
</organism>